<name>A0ABR4JG49_9EURO</name>
<reference evidence="1 2" key="1">
    <citation type="submission" date="2024-07" db="EMBL/GenBank/DDBJ databases">
        <title>Section-level genome sequencing and comparative genomics of Aspergillus sections Usti and Cavernicolus.</title>
        <authorList>
            <consortium name="Lawrence Berkeley National Laboratory"/>
            <person name="Nybo J.L."/>
            <person name="Vesth T.C."/>
            <person name="Theobald S."/>
            <person name="Frisvad J.C."/>
            <person name="Larsen T.O."/>
            <person name="Kjaerboelling I."/>
            <person name="Rothschild-Mancinelli K."/>
            <person name="Lyhne E.K."/>
            <person name="Kogle M.E."/>
            <person name="Barry K."/>
            <person name="Clum A."/>
            <person name="Na H."/>
            <person name="Ledsgaard L."/>
            <person name="Lin J."/>
            <person name="Lipzen A."/>
            <person name="Kuo A."/>
            <person name="Riley R."/>
            <person name="Mondo S."/>
            <person name="LaButti K."/>
            <person name="Haridas S."/>
            <person name="Pangalinan J."/>
            <person name="Salamov A.A."/>
            <person name="Simmons B.A."/>
            <person name="Magnuson J.K."/>
            <person name="Chen J."/>
            <person name="Drula E."/>
            <person name="Henrissat B."/>
            <person name="Wiebenga A."/>
            <person name="Lubbers R.J."/>
            <person name="Gomes A.C."/>
            <person name="Macurrencykelacurrency M.R."/>
            <person name="Stajich J."/>
            <person name="Grigoriev I.V."/>
            <person name="Mortensen U.H."/>
            <person name="De vries R.P."/>
            <person name="Baker S.E."/>
            <person name="Andersen M.R."/>
        </authorList>
    </citation>
    <scope>NUCLEOTIDE SEQUENCE [LARGE SCALE GENOMIC DNA]</scope>
    <source>
        <strain evidence="1 2">CBS 756.74</strain>
    </source>
</reference>
<dbReference type="InterPro" id="IPR036770">
    <property type="entry name" value="Ankyrin_rpt-contain_sf"/>
</dbReference>
<dbReference type="RefSeq" id="XP_070893329.1">
    <property type="nucleotide sequence ID" value="XM_071047174.1"/>
</dbReference>
<keyword evidence="2" id="KW-1185">Reference proteome</keyword>
<dbReference type="GeneID" id="98162338"/>
<comment type="caution">
    <text evidence="1">The sequence shown here is derived from an EMBL/GenBank/DDBJ whole genome shotgun (WGS) entry which is preliminary data.</text>
</comment>
<proteinExistence type="predicted"/>
<dbReference type="Proteomes" id="UP001610444">
    <property type="component" value="Unassembled WGS sequence"/>
</dbReference>
<sequence>MSDPFSVTGSAVGVASLGLTLCQGFLAYYGPYKAFNDDINEVFSRIQSLNHILLLLRERCSIFSASAESPLTQPEDLVTVQIVNCRKGLEKLQKMLHKCKAACPSDSEHAPRFKNHIDRFMYPFRRDTLMQLMATVSWLQSNVDTSLQVLQLAMLDTGQRSMSLVLTSTLSTASNTTQILGGIDRLQENQSSLDLTIAALASRIGDIETHIKSSSGRPIMDPGLLRSLMDNQKENEDTVQDTIGHYRRRLRCKDSLKAATSQDSRTQANFGQASQSWFPFKRQSRDIISPVHRHTVCNRFLRYSVTASITVTKGAGGFAISPSLQFRAVVAWDSPAFELLRNVHTESSDTTRPSVIRDTHRALFALFEARLASPTDTLEDGQTLLHGVVYWQEWSTTWDYNMWKDWRCLLTDLLRAGTPSDEPDLRDRTPVDIIVSRYQYSVSDYGQQDWLRYSTDVCRDLFNRGYCMTSNALFQPGIEDVTGDFRLWLDYVFNDDNTSYLNGLGVIWSIVAKGGPYDMNIPRELIPLTMRSREDLRSLLLTNDNLDADWLDYYAEWPEGFAVLFKHGYLPSFKALYRACDKQCVPSIQMILSCQDFSLGRNVLRLASHQRNSQIRGLMIQAFVHRRRRLHALAESHLSITAYRAINFQPEVLLNYHAARACQLLAAEGLDLRGLEEQEAYSVYSTKQPGIVFWNELWDQGFCDVDQADLDGMTPLMLCAYILPGLPALHSMLQKAGWLISKGADLSRKGPQGPATHYLAKGMYREVSGKYESLSLSGQYISTFHAILLDSTCDDCNCACCPGGCIAFVKLLAMVFPIPTWYEPYEYNDPRYQYALSNVFENIASTLSAQDERTFYDRLAPRLLRYLTFCELDLTHTCCLPRRELDQSRIDEIHHDEADSVAQLDVLVDEFLQGYSESSMTFHEFLREVWSPRMETILSEKPSDEEIAEFRRLGVTPRAPPDTVSWRARLYPYPIQGRCTREADAVQRVN</sequence>
<evidence type="ECO:0008006" key="3">
    <source>
        <dbReference type="Google" id="ProtNLM"/>
    </source>
</evidence>
<evidence type="ECO:0000313" key="2">
    <source>
        <dbReference type="Proteomes" id="UP001610444"/>
    </source>
</evidence>
<protein>
    <recommendedName>
        <fullName evidence="3">Fungal N-terminal domain-containing protein</fullName>
    </recommendedName>
</protein>
<accession>A0ABR4JG49</accession>
<dbReference type="SUPFAM" id="SSF48403">
    <property type="entry name" value="Ankyrin repeat"/>
    <property type="match status" value="1"/>
</dbReference>
<dbReference type="EMBL" id="JBFXLR010000078">
    <property type="protein sequence ID" value="KAL2839017.1"/>
    <property type="molecule type" value="Genomic_DNA"/>
</dbReference>
<gene>
    <name evidence="1" type="ORF">BJX68DRAFT_272310</name>
</gene>
<organism evidence="1 2">
    <name type="scientific">Aspergillus pseudodeflectus</name>
    <dbReference type="NCBI Taxonomy" id="176178"/>
    <lineage>
        <taxon>Eukaryota</taxon>
        <taxon>Fungi</taxon>
        <taxon>Dikarya</taxon>
        <taxon>Ascomycota</taxon>
        <taxon>Pezizomycotina</taxon>
        <taxon>Eurotiomycetes</taxon>
        <taxon>Eurotiomycetidae</taxon>
        <taxon>Eurotiales</taxon>
        <taxon>Aspergillaceae</taxon>
        <taxon>Aspergillus</taxon>
        <taxon>Aspergillus subgen. Nidulantes</taxon>
    </lineage>
</organism>
<evidence type="ECO:0000313" key="1">
    <source>
        <dbReference type="EMBL" id="KAL2839017.1"/>
    </source>
</evidence>